<evidence type="ECO:0000313" key="1">
    <source>
        <dbReference type="EMBL" id="GAT29853.1"/>
    </source>
</evidence>
<dbReference type="AlphaFoldDB" id="A0A146FYI1"/>
<reference evidence="1 2" key="1">
    <citation type="journal article" date="2016" name="DNA Res.">
        <title>Genome sequence of Aspergillus luchuensis NBRC 4314.</title>
        <authorList>
            <person name="Yamada O."/>
            <person name="Machida M."/>
            <person name="Hosoyama A."/>
            <person name="Goto M."/>
            <person name="Takahashi T."/>
            <person name="Futagami T."/>
            <person name="Yamagata Y."/>
            <person name="Takeuchi M."/>
            <person name="Kobayashi T."/>
            <person name="Koike H."/>
            <person name="Abe K."/>
            <person name="Asai K."/>
            <person name="Arita M."/>
            <person name="Fujita N."/>
            <person name="Fukuda K."/>
            <person name="Higa K."/>
            <person name="Horikawa H."/>
            <person name="Ishikawa T."/>
            <person name="Jinno K."/>
            <person name="Kato Y."/>
            <person name="Kirimura K."/>
            <person name="Mizutani O."/>
            <person name="Nakasone K."/>
            <person name="Sano M."/>
            <person name="Shiraishi Y."/>
            <person name="Tsukahara M."/>
            <person name="Gomi K."/>
        </authorList>
    </citation>
    <scope>NUCLEOTIDE SEQUENCE [LARGE SCALE GENOMIC DNA]</scope>
    <source>
        <strain evidence="1 2">RIB 2604</strain>
    </source>
</reference>
<dbReference type="EMBL" id="BCWF01000030">
    <property type="protein sequence ID" value="GAT29853.1"/>
    <property type="molecule type" value="Genomic_DNA"/>
</dbReference>
<gene>
    <name evidence="1" type="ORF">RIB2604_03101870</name>
</gene>
<accession>A0A146FYI1</accession>
<protein>
    <submittedName>
        <fullName evidence="1">DUF221 domain protein</fullName>
    </submittedName>
</protein>
<proteinExistence type="predicted"/>
<comment type="caution">
    <text evidence="1">The sequence shown here is derived from an EMBL/GenBank/DDBJ whole genome shotgun (WGS) entry which is preliminary data.</text>
</comment>
<organism evidence="1 2">
    <name type="scientific">Aspergillus kawachii</name>
    <name type="common">White koji mold</name>
    <name type="synonym">Aspergillus awamori var. kawachi</name>
    <dbReference type="NCBI Taxonomy" id="1069201"/>
    <lineage>
        <taxon>Eukaryota</taxon>
        <taxon>Fungi</taxon>
        <taxon>Dikarya</taxon>
        <taxon>Ascomycota</taxon>
        <taxon>Pezizomycotina</taxon>
        <taxon>Eurotiomycetes</taxon>
        <taxon>Eurotiomycetidae</taxon>
        <taxon>Eurotiales</taxon>
        <taxon>Aspergillaceae</taxon>
        <taxon>Aspergillus</taxon>
        <taxon>Aspergillus subgen. Circumdati</taxon>
    </lineage>
</organism>
<dbReference type="Proteomes" id="UP000075230">
    <property type="component" value="Unassembled WGS sequence"/>
</dbReference>
<reference evidence="2" key="2">
    <citation type="submission" date="2016-02" db="EMBL/GenBank/DDBJ databases">
        <title>Genome sequencing of Aspergillus luchuensis NBRC 4314.</title>
        <authorList>
            <person name="Yamada O."/>
        </authorList>
    </citation>
    <scope>NUCLEOTIDE SEQUENCE [LARGE SCALE GENOMIC DNA]</scope>
    <source>
        <strain evidence="2">RIB 2604</strain>
    </source>
</reference>
<name>A0A146FYI1_ASPKA</name>
<sequence length="47" mass="5242">MAQVRLSEPPSSGILAYHGLHRKRPSSMEGNIFKVFTTQGILVMRAE</sequence>
<evidence type="ECO:0000313" key="2">
    <source>
        <dbReference type="Proteomes" id="UP000075230"/>
    </source>
</evidence>